<feature type="compositionally biased region" description="Basic and acidic residues" evidence="5">
    <location>
        <begin position="220"/>
        <end position="232"/>
    </location>
</feature>
<evidence type="ECO:0000259" key="6">
    <source>
        <dbReference type="PROSITE" id="PS50089"/>
    </source>
</evidence>
<accession>A0A814E000</accession>
<dbReference type="Pfam" id="PF13445">
    <property type="entry name" value="zf-RING_UBOX"/>
    <property type="match status" value="1"/>
</dbReference>
<evidence type="ECO:0000256" key="2">
    <source>
        <dbReference type="ARBA" id="ARBA00022771"/>
    </source>
</evidence>
<dbReference type="Proteomes" id="UP000663852">
    <property type="component" value="Unassembled WGS sequence"/>
</dbReference>
<evidence type="ECO:0000313" key="8">
    <source>
        <dbReference type="Proteomes" id="UP000663852"/>
    </source>
</evidence>
<dbReference type="PROSITE" id="PS50089">
    <property type="entry name" value="ZF_RING_2"/>
    <property type="match status" value="1"/>
</dbReference>
<evidence type="ECO:0000256" key="3">
    <source>
        <dbReference type="ARBA" id="ARBA00022833"/>
    </source>
</evidence>
<feature type="domain" description="RING-type" evidence="6">
    <location>
        <begin position="67"/>
        <end position="126"/>
    </location>
</feature>
<gene>
    <name evidence="7" type="ORF">EDS130_LOCUS12853</name>
</gene>
<name>A0A814E000_ADIRI</name>
<evidence type="ECO:0000313" key="7">
    <source>
        <dbReference type="EMBL" id="CAF0961042.1"/>
    </source>
</evidence>
<dbReference type="InterPro" id="IPR013083">
    <property type="entry name" value="Znf_RING/FYVE/PHD"/>
</dbReference>
<keyword evidence="3" id="KW-0862">Zinc</keyword>
<evidence type="ECO:0000256" key="1">
    <source>
        <dbReference type="ARBA" id="ARBA00022723"/>
    </source>
</evidence>
<dbReference type="InterPro" id="IPR001841">
    <property type="entry name" value="Znf_RING"/>
</dbReference>
<dbReference type="Gene3D" id="3.30.40.10">
    <property type="entry name" value="Zinc/RING finger domain, C3HC4 (zinc finger)"/>
    <property type="match status" value="1"/>
</dbReference>
<organism evidence="7 8">
    <name type="scientific">Adineta ricciae</name>
    <name type="common">Rotifer</name>
    <dbReference type="NCBI Taxonomy" id="249248"/>
    <lineage>
        <taxon>Eukaryota</taxon>
        <taxon>Metazoa</taxon>
        <taxon>Spiralia</taxon>
        <taxon>Gnathifera</taxon>
        <taxon>Rotifera</taxon>
        <taxon>Eurotatoria</taxon>
        <taxon>Bdelloidea</taxon>
        <taxon>Adinetida</taxon>
        <taxon>Adinetidae</taxon>
        <taxon>Adineta</taxon>
    </lineage>
</organism>
<feature type="compositionally biased region" description="Basic and acidic residues" evidence="5">
    <location>
        <begin position="202"/>
        <end position="211"/>
    </location>
</feature>
<feature type="compositionally biased region" description="Polar residues" evidence="5">
    <location>
        <begin position="269"/>
        <end position="282"/>
    </location>
</feature>
<feature type="region of interest" description="Disordered" evidence="5">
    <location>
        <begin position="197"/>
        <end position="283"/>
    </location>
</feature>
<dbReference type="InterPro" id="IPR017907">
    <property type="entry name" value="Znf_RING_CS"/>
</dbReference>
<dbReference type="SUPFAM" id="SSF57850">
    <property type="entry name" value="RING/U-box"/>
    <property type="match status" value="1"/>
</dbReference>
<dbReference type="InterPro" id="IPR027370">
    <property type="entry name" value="Znf-RING_euk"/>
</dbReference>
<dbReference type="EMBL" id="CAJNOJ010000049">
    <property type="protein sequence ID" value="CAF0961042.1"/>
    <property type="molecule type" value="Genomic_DNA"/>
</dbReference>
<proteinExistence type="predicted"/>
<protein>
    <recommendedName>
        <fullName evidence="6">RING-type domain-containing protein</fullName>
    </recommendedName>
</protein>
<dbReference type="OrthoDB" id="426657at2759"/>
<dbReference type="GO" id="GO:0008270">
    <property type="term" value="F:zinc ion binding"/>
    <property type="evidence" value="ECO:0007669"/>
    <property type="project" value="UniProtKB-KW"/>
</dbReference>
<dbReference type="PROSITE" id="PS00518">
    <property type="entry name" value="ZF_RING_1"/>
    <property type="match status" value="1"/>
</dbReference>
<dbReference type="SMART" id="SM00184">
    <property type="entry name" value="RING"/>
    <property type="match status" value="1"/>
</dbReference>
<evidence type="ECO:0000256" key="5">
    <source>
        <dbReference type="SAM" id="MobiDB-lite"/>
    </source>
</evidence>
<dbReference type="AlphaFoldDB" id="A0A814E000"/>
<evidence type="ECO:0000256" key="4">
    <source>
        <dbReference type="PROSITE-ProRule" id="PRU00175"/>
    </source>
</evidence>
<keyword evidence="1" id="KW-0479">Metal-binding</keyword>
<keyword evidence="2 4" id="KW-0863">Zinc-finger</keyword>
<comment type="caution">
    <text evidence="7">The sequence shown here is derived from an EMBL/GenBank/DDBJ whole genome shotgun (WGS) entry which is preliminary data.</text>
</comment>
<reference evidence="7" key="1">
    <citation type="submission" date="2021-02" db="EMBL/GenBank/DDBJ databases">
        <authorList>
            <person name="Nowell W R."/>
        </authorList>
    </citation>
    <scope>NUCLEOTIDE SEQUENCE</scope>
</reference>
<sequence>MCLEDPPRTRKHIYYQKPFLQFRSLSQEKIVQSSVHHRSDSIQSVDLFSLIVPPNHGSTSSLTSLLCPICLLPMMKPKLLPCQHTFCLKCLENIQQTRSGSLPVNSTNCLLSHDNQIKTISCPKCSRIHRIQSCTDLQQNQSVELLVNTLLCETCHQLYPSNQLDTCFHCFGVLCPTCYTQHIERHRTELETNQRLTSRALSLEERTKTSLEPKTQTKSIDTEQQKPIKPDENSDSPQTPVTKKKSQSFLRKLMNHSRHRHSTDEINKKPSSPSVKRSTSAKLSERRKITIDITADDKPILESIPSVVPITPVRQFINFNELYIDTAQHIKQCKQRQSELDRSVQKLIEVLTTKTNESIQQISQYWMYLRQFSLDQLHAKTNRFQFFNYLLKTCCSTLDSQKQMASYFEQNDEIKAALQVLQTTLMIVNQQHTQFAINQSFDREEQTTLGRLRRHLDLLLASYADEISFLHERIRVYESRFDTWRNCNRTDLDSLNYEWSQIIEHDYPSLIEKISNDFIMKTPQIEKILFQMLTNMKKRLLNIDYRGTSQRISVVSL</sequence>